<organism evidence="2">
    <name type="scientific">Sinorhizobium fredii (strain HH103)</name>
    <dbReference type="NCBI Taxonomy" id="1117943"/>
    <lineage>
        <taxon>Bacteria</taxon>
        <taxon>Pseudomonadati</taxon>
        <taxon>Pseudomonadota</taxon>
        <taxon>Alphaproteobacteria</taxon>
        <taxon>Hyphomicrobiales</taxon>
        <taxon>Rhizobiaceae</taxon>
        <taxon>Sinorhizobium/Ensifer group</taxon>
        <taxon>Sinorhizobium</taxon>
    </lineage>
</organism>
<geneLocation type="plasmid" evidence="2">
    <name>pSfHH103a2</name>
</geneLocation>
<dbReference type="AlphaFoldDB" id="A0A0A8WJG5"/>
<reference evidence="2" key="1">
    <citation type="journal article" date="2012" name="J. Bacteriol.">
        <title>Genome sequence of the soybean symbiont Sinorhizobium fredii HH103.</title>
        <authorList>
            <person name="Weidner S."/>
            <person name="Becker A."/>
            <person name="Bonilla I."/>
            <person name="Jaenicke S."/>
            <person name="Lloret J."/>
            <person name="Margaret I."/>
            <person name="Puhler A."/>
            <person name="Ruiz-Sainz J.E."/>
            <person name="Schneiker-Bekel S."/>
            <person name="Szczepanowski R."/>
            <person name="Vinardell J.M."/>
            <person name="Zehner S."/>
            <person name="Gottfert M."/>
        </authorList>
    </citation>
    <scope>NUCLEOTIDE SEQUENCE [LARGE SCALE GENOMIC DNA]</scope>
    <source>
        <strain evidence="2">HH103</strain>
        <plasmid evidence="2">pSfHH103a2</plasmid>
    </source>
</reference>
<reference evidence="2" key="2">
    <citation type="submission" date="2014-12" db="EMBL/GenBank/DDBJ databases">
        <authorList>
            <person name="Jaenicke S."/>
        </authorList>
    </citation>
    <scope>NUCLEOTIDE SEQUENCE</scope>
    <source>
        <strain evidence="2">HH103</strain>
        <plasmid evidence="2">pSfHH103a2</plasmid>
    </source>
</reference>
<keyword evidence="2" id="KW-0614">Plasmid</keyword>
<dbReference type="EMBL" id="LN735562">
    <property type="protein sequence ID" value="CEL26581.1"/>
    <property type="molecule type" value="Genomic_DNA"/>
</dbReference>
<evidence type="ECO:0000256" key="1">
    <source>
        <dbReference type="SAM" id="MobiDB-lite"/>
    </source>
</evidence>
<proteinExistence type="predicted"/>
<accession>A0A0A8WJG5</accession>
<evidence type="ECO:0000313" key="2">
    <source>
        <dbReference type="EMBL" id="CEL26581.1"/>
    </source>
</evidence>
<protein>
    <submittedName>
        <fullName evidence="2">Uncharacterized protein</fullName>
    </submittedName>
</protein>
<sequence>MRKLIFNSPIVFVMGQPTMNDEIYAPHPPPAWRPRGRKGEHGPDMINRNARTSHLAALSERFKGDGELLRCAAANARKAGALRSAPAQPF</sequence>
<feature type="region of interest" description="Disordered" evidence="1">
    <location>
        <begin position="24"/>
        <end position="46"/>
    </location>
</feature>
<name>A0A0A8WJG5_SINF1</name>